<protein>
    <submittedName>
        <fullName evidence="3">Uncharacterized protein</fullName>
    </submittedName>
</protein>
<gene>
    <name evidence="3" type="ORF">PCOR1329_LOCUS38123</name>
</gene>
<evidence type="ECO:0000256" key="1">
    <source>
        <dbReference type="SAM" id="MobiDB-lite"/>
    </source>
</evidence>
<sequence>MASSWLRERVPSSMTSPSWHEDSDSVAAVGRLQRAQTFTHLEDYTIVDGWDLRFEDPDVERAYRQVGSEKTRGLLFSMWVLFTLLYISFAAVTTAMEGWDYTSLPTGAWIVLIARGMLVILSQVPLVLWKLSSTMSPEAMELTLYAASFVAYVLLGGLTNYWRVGSVVHGDGHYLYNYTGAAYEPSETLFVASFFCASMFYSKFPLLRASRAWIHLLATYVLFTGLLLTPGLSPETVYSSAVVAVLVGFYYHGLFVGLFKTERANRASWAHTKRLEEERKELYEAEQVRKRGMIQSVHESHERQLLKALEKAVESEQPDAIMAARRCLLASAWSATDLQVKESEIRKRQSEERGVTLSYLLSDDFEQLAREASKLEDPTFHDLVQPFFLGPGAIGHDKICPRDGRRGCALVDSLPRQYRRSCTHFLSWTWSSRLSTVREALQRWADRNGSDPAEVAFYMCFFVNNQYRILAPGADARGSDSLGETFERNLLRTRRMVALLDTFDRPKYPLALPRTSASVLGDLGETGRADLTRIWTIFEQFTAMRLGVEVEIALPSESRDALIKEFERGKEGIMRVRDAVSTVDSSSARASDPADELQVKREVSESVGFEEVDKAIQRIMTEWVANELRTHMDEIIHDGSGSECSDATVDAQTASRSRSREAPTLFASLFSKVEVYHERKAARADEVVP</sequence>
<dbReference type="Proteomes" id="UP001189429">
    <property type="component" value="Unassembled WGS sequence"/>
</dbReference>
<keyword evidence="4" id="KW-1185">Reference proteome</keyword>
<proteinExistence type="predicted"/>
<keyword evidence="2" id="KW-1133">Transmembrane helix</keyword>
<keyword evidence="2" id="KW-0472">Membrane</keyword>
<feature type="compositionally biased region" description="Basic and acidic residues" evidence="1">
    <location>
        <begin position="1"/>
        <end position="10"/>
    </location>
</feature>
<evidence type="ECO:0000313" key="3">
    <source>
        <dbReference type="EMBL" id="CAK0843926.1"/>
    </source>
</evidence>
<feature type="transmembrane region" description="Helical" evidence="2">
    <location>
        <begin position="142"/>
        <end position="162"/>
    </location>
</feature>
<feature type="transmembrane region" description="Helical" evidence="2">
    <location>
        <begin position="108"/>
        <end position="130"/>
    </location>
</feature>
<evidence type="ECO:0000313" key="4">
    <source>
        <dbReference type="Proteomes" id="UP001189429"/>
    </source>
</evidence>
<reference evidence="3" key="1">
    <citation type="submission" date="2023-10" db="EMBL/GenBank/DDBJ databases">
        <authorList>
            <person name="Chen Y."/>
            <person name="Shah S."/>
            <person name="Dougan E. K."/>
            <person name="Thang M."/>
            <person name="Chan C."/>
        </authorList>
    </citation>
    <scope>NUCLEOTIDE SEQUENCE [LARGE SCALE GENOMIC DNA]</scope>
</reference>
<name>A0ABN9TDT7_9DINO</name>
<accession>A0ABN9TDT7</accession>
<feature type="transmembrane region" description="Helical" evidence="2">
    <location>
        <begin position="213"/>
        <end position="232"/>
    </location>
</feature>
<comment type="caution">
    <text evidence="3">The sequence shown here is derived from an EMBL/GenBank/DDBJ whole genome shotgun (WGS) entry which is preliminary data.</text>
</comment>
<feature type="transmembrane region" description="Helical" evidence="2">
    <location>
        <begin position="182"/>
        <end position="201"/>
    </location>
</feature>
<keyword evidence="2" id="KW-0812">Transmembrane</keyword>
<feature type="region of interest" description="Disordered" evidence="1">
    <location>
        <begin position="1"/>
        <end position="21"/>
    </location>
</feature>
<feature type="compositionally biased region" description="Polar residues" evidence="1">
    <location>
        <begin position="642"/>
        <end position="656"/>
    </location>
</feature>
<feature type="transmembrane region" description="Helical" evidence="2">
    <location>
        <begin position="238"/>
        <end position="259"/>
    </location>
</feature>
<evidence type="ECO:0000256" key="2">
    <source>
        <dbReference type="SAM" id="Phobius"/>
    </source>
</evidence>
<organism evidence="3 4">
    <name type="scientific">Prorocentrum cordatum</name>
    <dbReference type="NCBI Taxonomy" id="2364126"/>
    <lineage>
        <taxon>Eukaryota</taxon>
        <taxon>Sar</taxon>
        <taxon>Alveolata</taxon>
        <taxon>Dinophyceae</taxon>
        <taxon>Prorocentrales</taxon>
        <taxon>Prorocentraceae</taxon>
        <taxon>Prorocentrum</taxon>
    </lineage>
</organism>
<dbReference type="EMBL" id="CAUYUJ010014616">
    <property type="protein sequence ID" value="CAK0843926.1"/>
    <property type="molecule type" value="Genomic_DNA"/>
</dbReference>
<feature type="transmembrane region" description="Helical" evidence="2">
    <location>
        <begin position="74"/>
        <end position="96"/>
    </location>
</feature>
<feature type="region of interest" description="Disordered" evidence="1">
    <location>
        <begin position="639"/>
        <end position="658"/>
    </location>
</feature>